<reference evidence="3" key="1">
    <citation type="submission" date="2017-02" db="EMBL/GenBank/DDBJ databases">
        <authorList>
            <person name="Daims H."/>
        </authorList>
    </citation>
    <scope>NUCLEOTIDE SEQUENCE [LARGE SCALE GENOMIC DNA]</scope>
</reference>
<dbReference type="EMBL" id="FUKI01000120">
    <property type="protein sequence ID" value="SJM93582.1"/>
    <property type="molecule type" value="Genomic_DNA"/>
</dbReference>
<keyword evidence="1" id="KW-1133">Transmembrane helix</keyword>
<feature type="transmembrane region" description="Helical" evidence="1">
    <location>
        <begin position="7"/>
        <end position="28"/>
    </location>
</feature>
<name>A0A1R4HBE5_9GAMM</name>
<dbReference type="Proteomes" id="UP000195667">
    <property type="component" value="Unassembled WGS sequence"/>
</dbReference>
<keyword evidence="1" id="KW-0812">Transmembrane</keyword>
<evidence type="ECO:0000313" key="3">
    <source>
        <dbReference type="Proteomes" id="UP000195667"/>
    </source>
</evidence>
<gene>
    <name evidence="2" type="ORF">CRENPOLYSF1_440041</name>
</gene>
<evidence type="ECO:0000313" key="2">
    <source>
        <dbReference type="EMBL" id="SJM93582.1"/>
    </source>
</evidence>
<organism evidence="2 3">
    <name type="scientific">Crenothrix polyspora</name>
    <dbReference type="NCBI Taxonomy" id="360316"/>
    <lineage>
        <taxon>Bacteria</taxon>
        <taxon>Pseudomonadati</taxon>
        <taxon>Pseudomonadota</taxon>
        <taxon>Gammaproteobacteria</taxon>
        <taxon>Methylococcales</taxon>
        <taxon>Crenotrichaceae</taxon>
        <taxon>Crenothrix</taxon>
    </lineage>
</organism>
<protein>
    <submittedName>
        <fullName evidence="2">Uncharacterized protein</fullName>
    </submittedName>
</protein>
<keyword evidence="3" id="KW-1185">Reference proteome</keyword>
<accession>A0A1R4HBE5</accession>
<sequence>MCVVQCLILSCIFYFWVTNISFVAFVSVKVKHAALINTKTADKKFAFFEIRSVNKPRFISAGNCCVRYIRSSTILVGDVDGIALTFTKISDFVKIRFDWQFRKTIVKVNDEFISAFTTRHCIAA</sequence>
<dbReference type="AlphaFoldDB" id="A0A1R4HBE5"/>
<keyword evidence="1" id="KW-0472">Membrane</keyword>
<proteinExistence type="predicted"/>
<evidence type="ECO:0000256" key="1">
    <source>
        <dbReference type="SAM" id="Phobius"/>
    </source>
</evidence>